<gene>
    <name evidence="5" type="ORF">MTY_0247</name>
</gene>
<dbReference type="SMART" id="SM00859">
    <property type="entry name" value="Semialdhyde_dh"/>
    <property type="match status" value="1"/>
</dbReference>
<dbReference type="SUPFAM" id="SSF51735">
    <property type="entry name" value="NAD(P)-binding Rossmann-fold domains"/>
    <property type="match status" value="1"/>
</dbReference>
<dbReference type="Proteomes" id="UP000063718">
    <property type="component" value="Unassembled WGS sequence"/>
</dbReference>
<comment type="caution">
    <text evidence="3">Lacks conserved residue(s) required for the propagation of feature annotation.</text>
</comment>
<dbReference type="Pfam" id="PF01118">
    <property type="entry name" value="Semialdhyde_dh"/>
    <property type="match status" value="1"/>
</dbReference>
<dbReference type="InterPro" id="IPR015426">
    <property type="entry name" value="Acetylaldehyde_DH_C"/>
</dbReference>
<protein>
    <recommendedName>
        <fullName evidence="3">Acetaldehyde dehydrogenase</fullName>
        <ecNumber evidence="3">1.2.1.10</ecNumber>
    </recommendedName>
    <alternativeName>
        <fullName evidence="3">Acetaldehyde dehydrogenase [acetylating]</fullName>
    </alternativeName>
</protein>
<dbReference type="SMR" id="A0A0S6U717"/>
<feature type="binding site" evidence="3">
    <location>
        <position position="265"/>
    </location>
    <ligand>
        <name>NAD(+)</name>
        <dbReference type="ChEBI" id="CHEBI:57540"/>
    </ligand>
</feature>
<dbReference type="CDD" id="cd23933">
    <property type="entry name" value="ALDH_C"/>
    <property type="match status" value="1"/>
</dbReference>
<evidence type="ECO:0000313" key="5">
    <source>
        <dbReference type="EMBL" id="GAF24919.1"/>
    </source>
</evidence>
<dbReference type="PIRSF" id="PIRSF015689">
    <property type="entry name" value="Actaldh_dh_actl"/>
    <property type="match status" value="1"/>
</dbReference>
<comment type="catalytic activity">
    <reaction evidence="3">
        <text>acetaldehyde + NAD(+) + CoA = acetyl-CoA + NADH + H(+)</text>
        <dbReference type="Rhea" id="RHEA:23288"/>
        <dbReference type="ChEBI" id="CHEBI:15343"/>
        <dbReference type="ChEBI" id="CHEBI:15378"/>
        <dbReference type="ChEBI" id="CHEBI:57287"/>
        <dbReference type="ChEBI" id="CHEBI:57288"/>
        <dbReference type="ChEBI" id="CHEBI:57540"/>
        <dbReference type="ChEBI" id="CHEBI:57945"/>
        <dbReference type="EC" id="1.2.1.10"/>
    </reaction>
</comment>
<comment type="similarity">
    <text evidence="1 3">Belongs to the acetaldehyde dehydrogenase family.</text>
</comment>
<dbReference type="Gene3D" id="3.40.50.720">
    <property type="entry name" value="NAD(P)-binding Rossmann-like Domain"/>
    <property type="match status" value="1"/>
</dbReference>
<dbReference type="NCBIfam" id="TIGR03215">
    <property type="entry name" value="ac_ald_DH_ac"/>
    <property type="match status" value="1"/>
</dbReference>
<sequence>MDKVKVAVIGPGNIGSDLMYKILRSRHLEMALMTGIIESEGIKRARKLGIKTSIEGVKAVLAEDDIKIVFDATGAKPHLQHAPLLKEAGKIAIDLTPAAVGPYVVPCVNLDQVKAEPNLNMVTCGGQATVPIVYAINRVAGARYAEIVACIASKSAGPGTRQNIDEFTQTTAKALEVVGGAKKGKAIIILNPAEPPIMMHNTIYVEVEKPDIEAIRASVEAMVKEIQSYVPGYRLVVPPILDGNKVTAAVEVEGAGDFLPKYSGNLDIITSAAVAVAEKLAQELQVKEGVA</sequence>
<dbReference type="InterPro" id="IPR036291">
    <property type="entry name" value="NAD(P)-bd_dom_sf"/>
</dbReference>
<evidence type="ECO:0000259" key="4">
    <source>
        <dbReference type="SMART" id="SM00859"/>
    </source>
</evidence>
<dbReference type="GeneID" id="45617811"/>
<dbReference type="AlphaFoldDB" id="A0A0S6U717"/>
<dbReference type="EC" id="1.2.1.10" evidence="3"/>
<feature type="active site" description="Acyl-thioester intermediate" evidence="3">
    <location>
        <position position="124"/>
    </location>
</feature>
<dbReference type="InterPro" id="IPR003361">
    <property type="entry name" value="Acetaldehyde_dehydrogenase"/>
</dbReference>
<keyword evidence="3" id="KW-0560">Oxidoreductase</keyword>
<evidence type="ECO:0000256" key="3">
    <source>
        <dbReference type="HAMAP-Rule" id="MF_01657"/>
    </source>
</evidence>
<dbReference type="SUPFAM" id="SSF55347">
    <property type="entry name" value="Glyceraldehyde-3-phosphate dehydrogenase-like, C-terminal domain"/>
    <property type="match status" value="1"/>
</dbReference>
<dbReference type="RefSeq" id="WP_011393277.1">
    <property type="nucleotide sequence ID" value="NZ_DF238840.1"/>
</dbReference>
<name>A0A0S6U717_NEOTH</name>
<dbReference type="GO" id="GO:0008774">
    <property type="term" value="F:acetaldehyde dehydrogenase (acetylating) activity"/>
    <property type="evidence" value="ECO:0007669"/>
    <property type="project" value="UniProtKB-UniRule"/>
</dbReference>
<dbReference type="NCBIfam" id="NF006157">
    <property type="entry name" value="PRK08300.1"/>
    <property type="match status" value="1"/>
</dbReference>
<evidence type="ECO:0000256" key="1">
    <source>
        <dbReference type="ARBA" id="ARBA00009244"/>
    </source>
</evidence>
<organism evidence="5">
    <name type="scientific">Moorella thermoacetica Y72</name>
    <dbReference type="NCBI Taxonomy" id="1325331"/>
    <lineage>
        <taxon>Bacteria</taxon>
        <taxon>Bacillati</taxon>
        <taxon>Bacillota</taxon>
        <taxon>Clostridia</taxon>
        <taxon>Neomoorellales</taxon>
        <taxon>Neomoorellaceae</taxon>
        <taxon>Neomoorella</taxon>
    </lineage>
</organism>
<dbReference type="GO" id="GO:0051287">
    <property type="term" value="F:NAD binding"/>
    <property type="evidence" value="ECO:0007669"/>
    <property type="project" value="UniProtKB-UniRule"/>
</dbReference>
<accession>A0A0S6U717</accession>
<dbReference type="InterPro" id="IPR000534">
    <property type="entry name" value="Semialdehyde_DH_NAD-bd"/>
</dbReference>
<keyword evidence="3" id="KW-0058">Aromatic hydrocarbons catabolism</keyword>
<dbReference type="Pfam" id="PF09290">
    <property type="entry name" value="AcetDehyd-dimer"/>
    <property type="match status" value="1"/>
</dbReference>
<proteinExistence type="inferred from homology"/>
<evidence type="ECO:0000256" key="2">
    <source>
        <dbReference type="ARBA" id="ARBA00023027"/>
    </source>
</evidence>
<keyword evidence="2 3" id="KW-0520">NAD</keyword>
<feature type="domain" description="Semialdehyde dehydrogenase NAD-binding" evidence="4">
    <location>
        <begin position="5"/>
        <end position="116"/>
    </location>
</feature>
<dbReference type="EMBL" id="DF238840">
    <property type="protein sequence ID" value="GAF24919.1"/>
    <property type="molecule type" value="Genomic_DNA"/>
</dbReference>
<feature type="binding site" evidence="3">
    <location>
        <begin position="155"/>
        <end position="163"/>
    </location>
    <ligand>
        <name>NAD(+)</name>
        <dbReference type="ChEBI" id="CHEBI:57540"/>
    </ligand>
</feature>
<dbReference type="Gene3D" id="3.30.360.10">
    <property type="entry name" value="Dihydrodipicolinate Reductase, domain 2"/>
    <property type="match status" value="1"/>
</dbReference>
<dbReference type="HAMAP" id="MF_01657">
    <property type="entry name" value="Ac_ald_DH_ac"/>
    <property type="match status" value="1"/>
</dbReference>
<reference evidence="5" key="1">
    <citation type="journal article" date="2014" name="Gene">
        <title>Genome-guided analysis of transformation efficiency and carbon dioxide assimilation by Moorella thermoacetica Y72.</title>
        <authorList>
            <person name="Tsukahara K."/>
            <person name="Kita A."/>
            <person name="Nakashimada Y."/>
            <person name="Hoshino T."/>
            <person name="Murakami K."/>
        </authorList>
    </citation>
    <scope>NUCLEOTIDE SEQUENCE [LARGE SCALE GENOMIC DNA]</scope>
    <source>
        <strain evidence="5">Y72</strain>
    </source>
</reference>